<dbReference type="AlphaFoldDB" id="A0A0K1PUI9"/>
<protein>
    <submittedName>
        <fullName evidence="2">Uncharacterized protein</fullName>
    </submittedName>
</protein>
<feature type="compositionally biased region" description="Basic and acidic residues" evidence="1">
    <location>
        <begin position="80"/>
        <end position="94"/>
    </location>
</feature>
<evidence type="ECO:0000313" key="2">
    <source>
        <dbReference type="EMBL" id="AKU97200.1"/>
    </source>
</evidence>
<keyword evidence="3" id="KW-1185">Reference proteome</keyword>
<evidence type="ECO:0000313" key="3">
    <source>
        <dbReference type="Proteomes" id="UP000064967"/>
    </source>
</evidence>
<organism evidence="2 3">
    <name type="scientific">Labilithrix luteola</name>
    <dbReference type="NCBI Taxonomy" id="1391654"/>
    <lineage>
        <taxon>Bacteria</taxon>
        <taxon>Pseudomonadati</taxon>
        <taxon>Myxococcota</taxon>
        <taxon>Polyangia</taxon>
        <taxon>Polyangiales</taxon>
        <taxon>Labilitrichaceae</taxon>
        <taxon>Labilithrix</taxon>
    </lineage>
</organism>
<dbReference type="KEGG" id="llu:AKJ09_03864"/>
<reference evidence="2 3" key="1">
    <citation type="submission" date="2015-08" db="EMBL/GenBank/DDBJ databases">
        <authorList>
            <person name="Babu N.S."/>
            <person name="Beckwith C.J."/>
            <person name="Beseler K.G."/>
            <person name="Brison A."/>
            <person name="Carone J.V."/>
            <person name="Caskin T.P."/>
            <person name="Diamond M."/>
            <person name="Durham M.E."/>
            <person name="Foxe J.M."/>
            <person name="Go M."/>
            <person name="Henderson B.A."/>
            <person name="Jones I.B."/>
            <person name="McGettigan J.A."/>
            <person name="Micheletti S.J."/>
            <person name="Nasrallah M.E."/>
            <person name="Ortiz D."/>
            <person name="Piller C.R."/>
            <person name="Privatt S.R."/>
            <person name="Schneider S.L."/>
            <person name="Sharp S."/>
            <person name="Smith T.C."/>
            <person name="Stanton J.D."/>
            <person name="Ullery H.E."/>
            <person name="Wilson R.J."/>
            <person name="Serrano M.G."/>
            <person name="Buck G."/>
            <person name="Lee V."/>
            <person name="Wang Y."/>
            <person name="Carvalho R."/>
            <person name="Voegtly L."/>
            <person name="Shi R."/>
            <person name="Duckworth R."/>
            <person name="Johnson A."/>
            <person name="Loviza R."/>
            <person name="Walstead R."/>
            <person name="Shah Z."/>
            <person name="Kiflezghi M."/>
            <person name="Wade K."/>
            <person name="Ball S.L."/>
            <person name="Bradley K.W."/>
            <person name="Asai D.J."/>
            <person name="Bowman C.A."/>
            <person name="Russell D.A."/>
            <person name="Pope W.H."/>
            <person name="Jacobs-Sera D."/>
            <person name="Hendrix R.W."/>
            <person name="Hatfull G.F."/>
        </authorList>
    </citation>
    <scope>NUCLEOTIDE SEQUENCE [LARGE SCALE GENOMIC DNA]</scope>
    <source>
        <strain evidence="2 3">DSM 27648</strain>
    </source>
</reference>
<name>A0A0K1PUI9_9BACT</name>
<gene>
    <name evidence="2" type="ORF">AKJ09_03864</name>
</gene>
<feature type="compositionally biased region" description="Polar residues" evidence="1">
    <location>
        <begin position="11"/>
        <end position="22"/>
    </location>
</feature>
<feature type="region of interest" description="Disordered" evidence="1">
    <location>
        <begin position="1"/>
        <end position="159"/>
    </location>
</feature>
<proteinExistence type="predicted"/>
<sequence>MAPPEREAPRGSSTFRSNSGPQTPRFANRDQEIKQEGTKVGSECRSQGIKREGKRRQEKKSPKGPSNRTSPKGTKRAKRAKLERQARQPVREMATDSCSSRRRPEVDRRENGEPRSAVHSLHSEAARRTKRSNRLPGCLDDDVRHSPHLTPSCQSPAAG</sequence>
<evidence type="ECO:0000256" key="1">
    <source>
        <dbReference type="SAM" id="MobiDB-lite"/>
    </source>
</evidence>
<dbReference type="STRING" id="1391654.AKJ09_03864"/>
<dbReference type="EMBL" id="CP012333">
    <property type="protein sequence ID" value="AKU97200.1"/>
    <property type="molecule type" value="Genomic_DNA"/>
</dbReference>
<feature type="compositionally biased region" description="Polar residues" evidence="1">
    <location>
        <begin position="149"/>
        <end position="159"/>
    </location>
</feature>
<accession>A0A0K1PUI9</accession>
<dbReference type="Proteomes" id="UP000064967">
    <property type="component" value="Chromosome"/>
</dbReference>
<feature type="compositionally biased region" description="Basic and acidic residues" evidence="1">
    <location>
        <begin position="102"/>
        <end position="113"/>
    </location>
</feature>
<feature type="compositionally biased region" description="Basic and acidic residues" evidence="1">
    <location>
        <begin position="27"/>
        <end position="37"/>
    </location>
</feature>